<evidence type="ECO:0000313" key="2">
    <source>
        <dbReference type="EMBL" id="MFD1833444.1"/>
    </source>
</evidence>
<dbReference type="InterPro" id="IPR036390">
    <property type="entry name" value="WH_DNA-bd_sf"/>
</dbReference>
<sequence length="150" mass="16313">MSAEAGTPGVGDEQLAAELRRVLLVSSRVLRSHTASDEVSASQYSVLAYLERSGESTPGALASFEHVSPPVMTRILARLEEAGLVARSAHPQDGRQVLVSLTATGSELVRRGREERDEWLRGRIGEITDEERRTLGEAVAILRRTLVGPR</sequence>
<dbReference type="Gene3D" id="1.10.10.10">
    <property type="entry name" value="Winged helix-like DNA-binding domain superfamily/Winged helix DNA-binding domain"/>
    <property type="match status" value="1"/>
</dbReference>
<comment type="caution">
    <text evidence="2">The sequence shown here is derived from an EMBL/GenBank/DDBJ whole genome shotgun (WGS) entry which is preliminary data.</text>
</comment>
<dbReference type="InterPro" id="IPR000835">
    <property type="entry name" value="HTH_MarR-typ"/>
</dbReference>
<accession>A0ABW4PRP8</accession>
<evidence type="ECO:0000313" key="3">
    <source>
        <dbReference type="Proteomes" id="UP001597280"/>
    </source>
</evidence>
<protein>
    <submittedName>
        <fullName evidence="2">MarR family winged helix-turn-helix transcriptional regulator</fullName>
    </submittedName>
</protein>
<proteinExistence type="predicted"/>
<gene>
    <name evidence="2" type="ORF">ACFSDA_00020</name>
</gene>
<dbReference type="EMBL" id="JBHUFL010000001">
    <property type="protein sequence ID" value="MFD1833444.1"/>
    <property type="molecule type" value="Genomic_DNA"/>
</dbReference>
<reference evidence="3" key="1">
    <citation type="journal article" date="2019" name="Int. J. Syst. Evol. Microbiol.">
        <title>The Global Catalogue of Microorganisms (GCM) 10K type strain sequencing project: providing services to taxonomists for standard genome sequencing and annotation.</title>
        <authorList>
            <consortium name="The Broad Institute Genomics Platform"/>
            <consortium name="The Broad Institute Genome Sequencing Center for Infectious Disease"/>
            <person name="Wu L."/>
            <person name="Ma J."/>
        </authorList>
    </citation>
    <scope>NUCLEOTIDE SEQUENCE [LARGE SCALE GENOMIC DNA]</scope>
    <source>
        <strain evidence="3">JCM 11650</strain>
    </source>
</reference>
<dbReference type="InterPro" id="IPR036388">
    <property type="entry name" value="WH-like_DNA-bd_sf"/>
</dbReference>
<dbReference type="PROSITE" id="PS50995">
    <property type="entry name" value="HTH_MARR_2"/>
    <property type="match status" value="1"/>
</dbReference>
<dbReference type="Proteomes" id="UP001597280">
    <property type="component" value="Unassembled WGS sequence"/>
</dbReference>
<dbReference type="PANTHER" id="PTHR39515">
    <property type="entry name" value="CONSERVED PROTEIN"/>
    <property type="match status" value="1"/>
</dbReference>
<evidence type="ECO:0000259" key="1">
    <source>
        <dbReference type="PROSITE" id="PS50995"/>
    </source>
</evidence>
<name>A0ABW4PRP8_9MICO</name>
<feature type="domain" description="HTH marR-type" evidence="1">
    <location>
        <begin position="12"/>
        <end position="144"/>
    </location>
</feature>
<dbReference type="SUPFAM" id="SSF46785">
    <property type="entry name" value="Winged helix' DNA-binding domain"/>
    <property type="match status" value="1"/>
</dbReference>
<dbReference type="PANTHER" id="PTHR39515:SF2">
    <property type="entry name" value="HTH-TYPE TRANSCRIPTIONAL REGULATOR RV0880"/>
    <property type="match status" value="1"/>
</dbReference>
<keyword evidence="3" id="KW-1185">Reference proteome</keyword>
<dbReference type="Pfam" id="PF01047">
    <property type="entry name" value="MarR"/>
    <property type="match status" value="1"/>
</dbReference>
<dbReference type="PRINTS" id="PR00598">
    <property type="entry name" value="HTHMARR"/>
</dbReference>
<dbReference type="InterPro" id="IPR052526">
    <property type="entry name" value="HTH-type_Bedaq_tolerance"/>
</dbReference>
<dbReference type="RefSeq" id="WP_264449428.1">
    <property type="nucleotide sequence ID" value="NZ_BAAAIS010000001.1"/>
</dbReference>
<organism evidence="2 3">
    <name type="scientific">Brachybacterium rhamnosum</name>
    <dbReference type="NCBI Taxonomy" id="173361"/>
    <lineage>
        <taxon>Bacteria</taxon>
        <taxon>Bacillati</taxon>
        <taxon>Actinomycetota</taxon>
        <taxon>Actinomycetes</taxon>
        <taxon>Micrococcales</taxon>
        <taxon>Dermabacteraceae</taxon>
        <taxon>Brachybacterium</taxon>
    </lineage>
</organism>
<dbReference type="SMART" id="SM00347">
    <property type="entry name" value="HTH_MARR"/>
    <property type="match status" value="1"/>
</dbReference>